<dbReference type="Gene3D" id="2.60.60.20">
    <property type="entry name" value="PLAT/LH2 domain"/>
    <property type="match status" value="1"/>
</dbReference>
<evidence type="ECO:0000256" key="5">
    <source>
        <dbReference type="PIRSR" id="PIRSR000865-1"/>
    </source>
</evidence>
<name>A0A8C5MDC2_9ANUR</name>
<dbReference type="InterPro" id="IPR029058">
    <property type="entry name" value="AB_hydrolase_fold"/>
</dbReference>
<dbReference type="Pfam" id="PF00151">
    <property type="entry name" value="Lipase"/>
    <property type="match status" value="1"/>
</dbReference>
<evidence type="ECO:0000259" key="10">
    <source>
        <dbReference type="Pfam" id="PF00151"/>
    </source>
</evidence>
<dbReference type="FunFam" id="3.40.50.1820:FF:000033">
    <property type="entry name" value="Pancreatic triacylglycerol lipase"/>
    <property type="match status" value="1"/>
</dbReference>
<dbReference type="SUPFAM" id="SSF53474">
    <property type="entry name" value="alpha/beta-Hydrolases"/>
    <property type="match status" value="1"/>
</dbReference>
<accession>A0A8C5MDC2</accession>
<evidence type="ECO:0000256" key="4">
    <source>
        <dbReference type="ARBA" id="ARBA00023157"/>
    </source>
</evidence>
<keyword evidence="3 9" id="KW-0964">Secreted</keyword>
<feature type="active site" description="Charge relay system" evidence="5">
    <location>
        <position position="205"/>
    </location>
</feature>
<feature type="active site" description="Charge relay system" evidence="5">
    <location>
        <position position="280"/>
    </location>
</feature>
<dbReference type="Proteomes" id="UP000694569">
    <property type="component" value="Unplaced"/>
</dbReference>
<dbReference type="InterPro" id="IPR013818">
    <property type="entry name" value="Lipase"/>
</dbReference>
<dbReference type="InterPro" id="IPR000734">
    <property type="entry name" value="TAG_lipase"/>
</dbReference>
<dbReference type="PANTHER" id="PTHR11610:SF182">
    <property type="entry name" value="TRIACYLGLYCEROL LIPASE"/>
    <property type="match status" value="1"/>
</dbReference>
<dbReference type="Ensembl" id="ENSLLET00000012931.1">
    <property type="protein sequence ID" value="ENSLLEP00000012444.1"/>
    <property type="gene ID" value="ENSLLEG00000007460.1"/>
</dbReference>
<dbReference type="InterPro" id="IPR036392">
    <property type="entry name" value="PLAT/LH2_dom_sf"/>
</dbReference>
<keyword evidence="12" id="KW-1185">Reference proteome</keyword>
<dbReference type="Gene3D" id="3.40.50.1820">
    <property type="entry name" value="alpha/beta hydrolase"/>
    <property type="match status" value="1"/>
</dbReference>
<evidence type="ECO:0000256" key="7">
    <source>
        <dbReference type="PIRSR" id="PIRSR000865-3"/>
    </source>
</evidence>
<evidence type="ECO:0000256" key="8">
    <source>
        <dbReference type="RuleBase" id="RU004262"/>
    </source>
</evidence>
<dbReference type="GeneTree" id="ENSGT00940000155139"/>
<feature type="disulfide bond" evidence="7">
    <location>
        <begin position="22"/>
        <end position="28"/>
    </location>
</feature>
<dbReference type="InterPro" id="IPR016272">
    <property type="entry name" value="Lipase_LIPH"/>
</dbReference>
<dbReference type="PRINTS" id="PR00821">
    <property type="entry name" value="TAGLIPASE"/>
</dbReference>
<evidence type="ECO:0000256" key="2">
    <source>
        <dbReference type="ARBA" id="ARBA00010701"/>
    </source>
</evidence>
<dbReference type="OrthoDB" id="199913at2759"/>
<evidence type="ECO:0000256" key="9">
    <source>
        <dbReference type="RuleBase" id="RU362046"/>
    </source>
</evidence>
<feature type="disulfide bond" evidence="7">
    <location>
        <begin position="302"/>
        <end position="313"/>
    </location>
</feature>
<sequence length="448" mass="49130">MRDTAFEETLHPFLSLAGGEVCYETLGCFTDDKPYSGTPQRPKAALPWTPKKIGARFLLFTPENPTKHQVIRADSIASIESSNFKTTRKTCIIIHGMADKAEDSWVSKMCNVITMDDVNCIGVDWRRGSGNIAIYVQAANNARLVGAVVAHFLKIIQVRSHMMQAAAGGLYSCSSIHLIGHSLGAHAAGETGKRYSGIWKITGLDPAHPYFEDTPAEVRLDTSDAFFVEVMHTDTGSPLGVGIKNPNGHRDIYPNGGKQMPGCPNKISAITLVDILACNHLRAIHYYTASIRHPGGFLAYPCDSYKAFKEGSCFPCPAPGCPLMGYFSNSSNVYACLNYYLTPSPPLWFSPEPVPFSPVSSLWVHVVLVCSRGDFFPGNIYSSFLDVDFEVISVTRVTFSWSLSHFNLFQHTLGAARIDFQRGRDGNISSFCTDGTVPEHVIQTLLPC</sequence>
<keyword evidence="6" id="KW-0479">Metal-binding</keyword>
<keyword evidence="4 7" id="KW-1015">Disulfide bond</keyword>
<reference evidence="11" key="2">
    <citation type="submission" date="2025-09" db="UniProtKB">
        <authorList>
            <consortium name="Ensembl"/>
        </authorList>
    </citation>
    <scope>IDENTIFICATION</scope>
</reference>
<feature type="binding site" evidence="6">
    <location>
        <position position="221"/>
    </location>
    <ligand>
        <name>Ca(2+)</name>
        <dbReference type="ChEBI" id="CHEBI:29108"/>
    </ligand>
</feature>
<comment type="similarity">
    <text evidence="2 8">Belongs to the AB hydrolase superfamily. Lipase family.</text>
</comment>
<protein>
    <recommendedName>
        <fullName evidence="9">Triacylglycerol lipase</fullName>
        <ecNumber evidence="9">3.1.1.3</ecNumber>
    </recommendedName>
    <alternativeName>
        <fullName evidence="9">Pancreatic lipase</fullName>
    </alternativeName>
</protein>
<reference evidence="11" key="1">
    <citation type="submission" date="2025-08" db="UniProtKB">
        <authorList>
            <consortium name="Ensembl"/>
        </authorList>
    </citation>
    <scope>IDENTIFICATION</scope>
</reference>
<dbReference type="GO" id="GO:0046872">
    <property type="term" value="F:metal ion binding"/>
    <property type="evidence" value="ECO:0007669"/>
    <property type="project" value="UniProtKB-KW"/>
</dbReference>
<dbReference type="GO" id="GO:0016042">
    <property type="term" value="P:lipid catabolic process"/>
    <property type="evidence" value="ECO:0007669"/>
    <property type="project" value="UniProtKB-KW"/>
</dbReference>
<evidence type="ECO:0000256" key="1">
    <source>
        <dbReference type="ARBA" id="ARBA00004613"/>
    </source>
</evidence>
<keyword evidence="9" id="KW-0443">Lipid metabolism</keyword>
<feature type="domain" description="Lipase" evidence="10">
    <location>
        <begin position="20"/>
        <end position="331"/>
    </location>
</feature>
<dbReference type="AlphaFoldDB" id="A0A8C5MDC2"/>
<dbReference type="EC" id="3.1.1.3" evidence="9"/>
<feature type="active site" description="Nucleophile" evidence="5">
    <location>
        <position position="182"/>
    </location>
</feature>
<feature type="disulfide bond" evidence="7">
    <location>
        <begin position="110"/>
        <end position="120"/>
    </location>
</feature>
<comment type="subcellular location">
    <subcellularLocation>
        <location evidence="1 9">Secreted</location>
    </subcellularLocation>
</comment>
<evidence type="ECO:0000313" key="11">
    <source>
        <dbReference type="Ensembl" id="ENSLLEP00000012444.1"/>
    </source>
</evidence>
<feature type="binding site" evidence="6">
    <location>
        <position position="224"/>
    </location>
    <ligand>
        <name>Ca(2+)</name>
        <dbReference type="ChEBI" id="CHEBI:29108"/>
    </ligand>
</feature>
<dbReference type="InterPro" id="IPR002331">
    <property type="entry name" value="Lipase_panc"/>
</dbReference>
<dbReference type="PANTHER" id="PTHR11610">
    <property type="entry name" value="LIPASE"/>
    <property type="match status" value="1"/>
</dbReference>
<evidence type="ECO:0000313" key="12">
    <source>
        <dbReference type="Proteomes" id="UP000694569"/>
    </source>
</evidence>
<evidence type="ECO:0000256" key="3">
    <source>
        <dbReference type="ARBA" id="ARBA00022525"/>
    </source>
</evidence>
<dbReference type="GO" id="GO:0005615">
    <property type="term" value="C:extracellular space"/>
    <property type="evidence" value="ECO:0007669"/>
    <property type="project" value="TreeGrafter"/>
</dbReference>
<evidence type="ECO:0000256" key="6">
    <source>
        <dbReference type="PIRSR" id="PIRSR000865-2"/>
    </source>
</evidence>
<feature type="disulfide bond" evidence="7">
    <location>
        <begin position="316"/>
        <end position="321"/>
    </location>
</feature>
<feature type="disulfide bond" evidence="7">
    <location>
        <begin position="263"/>
        <end position="278"/>
    </location>
</feature>
<dbReference type="PRINTS" id="PR00823">
    <property type="entry name" value="PANCLIPASE"/>
</dbReference>
<comment type="catalytic activity">
    <reaction evidence="9">
        <text>a triacylglycerol + H2O = a diacylglycerol + a fatty acid + H(+)</text>
        <dbReference type="Rhea" id="RHEA:12044"/>
        <dbReference type="ChEBI" id="CHEBI:15377"/>
        <dbReference type="ChEBI" id="CHEBI:15378"/>
        <dbReference type="ChEBI" id="CHEBI:17855"/>
        <dbReference type="ChEBI" id="CHEBI:18035"/>
        <dbReference type="ChEBI" id="CHEBI:28868"/>
        <dbReference type="EC" id="3.1.1.3"/>
    </reaction>
</comment>
<dbReference type="GO" id="GO:0004465">
    <property type="term" value="F:lipoprotein lipase activity"/>
    <property type="evidence" value="ECO:0007669"/>
    <property type="project" value="TreeGrafter"/>
</dbReference>
<dbReference type="InterPro" id="IPR033906">
    <property type="entry name" value="Lipase_N"/>
</dbReference>
<proteinExistence type="inferred from homology"/>
<keyword evidence="9" id="KW-0442">Lipid degradation</keyword>
<dbReference type="PIRSF" id="PIRSF000865">
    <property type="entry name" value="Lipoprotein_lipase_LIPH"/>
    <property type="match status" value="1"/>
</dbReference>
<feature type="binding site" evidence="6">
    <location>
        <position position="219"/>
    </location>
    <ligand>
        <name>Ca(2+)</name>
        <dbReference type="ChEBI" id="CHEBI:29108"/>
    </ligand>
</feature>
<feature type="disulfide bond" evidence="7">
    <location>
        <begin position="432"/>
        <end position="448"/>
    </location>
</feature>
<dbReference type="CDD" id="cd00707">
    <property type="entry name" value="Pancreat_lipase_like"/>
    <property type="match status" value="1"/>
</dbReference>
<organism evidence="11 12">
    <name type="scientific">Leptobrachium leishanense</name>
    <name type="common">Leishan spiny toad</name>
    <dbReference type="NCBI Taxonomy" id="445787"/>
    <lineage>
        <taxon>Eukaryota</taxon>
        <taxon>Metazoa</taxon>
        <taxon>Chordata</taxon>
        <taxon>Craniata</taxon>
        <taxon>Vertebrata</taxon>
        <taxon>Euteleostomi</taxon>
        <taxon>Amphibia</taxon>
        <taxon>Batrachia</taxon>
        <taxon>Anura</taxon>
        <taxon>Pelobatoidea</taxon>
        <taxon>Megophryidae</taxon>
        <taxon>Leptobrachium</taxon>
    </lineage>
</organism>
<keyword evidence="6" id="KW-0106">Calcium</keyword>
<dbReference type="SUPFAM" id="SSF49723">
    <property type="entry name" value="Lipase/lipooxygenase domain (PLAT/LH2 domain)"/>
    <property type="match status" value="1"/>
</dbReference>